<sequence>MASDTSHRLADAFIVLLMSQEFPPLHAIQKFTLKVQNTVKCLISVATRIKYLTDNQECRISILTATITLEMKLKPVPQVML</sequence>
<accession>A0AAE1AWJ5</accession>
<reference evidence="1" key="1">
    <citation type="journal article" date="2023" name="G3 (Bethesda)">
        <title>A reference genome for the long-term kleptoplast-retaining sea slug Elysia crispata morphotype clarki.</title>
        <authorList>
            <person name="Eastman K.E."/>
            <person name="Pendleton A.L."/>
            <person name="Shaikh M.A."/>
            <person name="Suttiyut T."/>
            <person name="Ogas R."/>
            <person name="Tomko P."/>
            <person name="Gavelis G."/>
            <person name="Widhalm J.R."/>
            <person name="Wisecaver J.H."/>
        </authorList>
    </citation>
    <scope>NUCLEOTIDE SEQUENCE</scope>
    <source>
        <strain evidence="1">ECLA1</strain>
    </source>
</reference>
<evidence type="ECO:0000313" key="1">
    <source>
        <dbReference type="EMBL" id="KAK3795323.1"/>
    </source>
</evidence>
<evidence type="ECO:0000313" key="2">
    <source>
        <dbReference type="Proteomes" id="UP001283361"/>
    </source>
</evidence>
<name>A0AAE1AWJ5_9GAST</name>
<gene>
    <name evidence="1" type="ORF">RRG08_019598</name>
</gene>
<proteinExistence type="predicted"/>
<keyword evidence="2" id="KW-1185">Reference proteome</keyword>
<organism evidence="1 2">
    <name type="scientific">Elysia crispata</name>
    <name type="common">lettuce slug</name>
    <dbReference type="NCBI Taxonomy" id="231223"/>
    <lineage>
        <taxon>Eukaryota</taxon>
        <taxon>Metazoa</taxon>
        <taxon>Spiralia</taxon>
        <taxon>Lophotrochozoa</taxon>
        <taxon>Mollusca</taxon>
        <taxon>Gastropoda</taxon>
        <taxon>Heterobranchia</taxon>
        <taxon>Euthyneura</taxon>
        <taxon>Panpulmonata</taxon>
        <taxon>Sacoglossa</taxon>
        <taxon>Placobranchoidea</taxon>
        <taxon>Plakobranchidae</taxon>
        <taxon>Elysia</taxon>
    </lineage>
</organism>
<protein>
    <submittedName>
        <fullName evidence="1">Uncharacterized protein</fullName>
    </submittedName>
</protein>
<dbReference type="AlphaFoldDB" id="A0AAE1AWJ5"/>
<dbReference type="EMBL" id="JAWDGP010001071">
    <property type="protein sequence ID" value="KAK3795323.1"/>
    <property type="molecule type" value="Genomic_DNA"/>
</dbReference>
<comment type="caution">
    <text evidence="1">The sequence shown here is derived from an EMBL/GenBank/DDBJ whole genome shotgun (WGS) entry which is preliminary data.</text>
</comment>
<dbReference type="Proteomes" id="UP001283361">
    <property type="component" value="Unassembled WGS sequence"/>
</dbReference>